<dbReference type="Proteomes" id="UP000605986">
    <property type="component" value="Unassembled WGS sequence"/>
</dbReference>
<protein>
    <recommendedName>
        <fullName evidence="3">Aflatoxin regulatory protein domain-containing protein</fullName>
    </recommendedName>
</protein>
<dbReference type="OrthoDB" id="2123952at2759"/>
<evidence type="ECO:0000313" key="2">
    <source>
        <dbReference type="Proteomes" id="UP000605986"/>
    </source>
</evidence>
<reference evidence="1" key="1">
    <citation type="submission" date="2020-01" db="EMBL/GenBank/DDBJ databases">
        <title>Identification and distribution of gene clusters putatively required for synthesis of sphingolipid metabolism inhibitors in phylogenetically diverse species of the filamentous fungus Fusarium.</title>
        <authorList>
            <person name="Kim H.-S."/>
            <person name="Busman M."/>
            <person name="Brown D.W."/>
            <person name="Divon H."/>
            <person name="Uhlig S."/>
            <person name="Proctor R.H."/>
        </authorList>
    </citation>
    <scope>NUCLEOTIDE SEQUENCE</scope>
    <source>
        <strain evidence="1">NRRL 53441</strain>
    </source>
</reference>
<proteinExistence type="predicted"/>
<organism evidence="1 2">
    <name type="scientific">Fusarium austroafricanum</name>
    <dbReference type="NCBI Taxonomy" id="2364996"/>
    <lineage>
        <taxon>Eukaryota</taxon>
        <taxon>Fungi</taxon>
        <taxon>Dikarya</taxon>
        <taxon>Ascomycota</taxon>
        <taxon>Pezizomycotina</taxon>
        <taxon>Sordariomycetes</taxon>
        <taxon>Hypocreomycetidae</taxon>
        <taxon>Hypocreales</taxon>
        <taxon>Nectriaceae</taxon>
        <taxon>Fusarium</taxon>
        <taxon>Fusarium concolor species complex</taxon>
    </lineage>
</organism>
<evidence type="ECO:0000313" key="1">
    <source>
        <dbReference type="EMBL" id="KAF4448784.1"/>
    </source>
</evidence>
<dbReference type="AlphaFoldDB" id="A0A8H4NRR8"/>
<dbReference type="EMBL" id="JAADJG010000316">
    <property type="protein sequence ID" value="KAF4448784.1"/>
    <property type="molecule type" value="Genomic_DNA"/>
</dbReference>
<evidence type="ECO:0008006" key="3">
    <source>
        <dbReference type="Google" id="ProtNLM"/>
    </source>
</evidence>
<sequence length="269" mass="30272">MEEFSPFDMDIAVQPDFTLPTDSIQPENIDPNLFHDAIEFNHPLLGQDQGGISETSASANSPSVTEIVNALNSPPSTQNSSPRPRQKCPNACYSVIHELNSTLDIITRDPGQTSLDEILMLFQRAFRQSAQYLACENCDAACPRHINLAMLHQRQVTLLCELAKTPEDHLSNDMTRASLGSFQPSKQDDLSIKQLMLRQATRNVKMSVEAHHEGAKEFERRHIEGTLELGDAGKLNLKWLLDISENLRRRLDCVRVLLERDDWAARLGE</sequence>
<keyword evidence="2" id="KW-1185">Reference proteome</keyword>
<accession>A0A8H4NRR8</accession>
<comment type="caution">
    <text evidence="1">The sequence shown here is derived from an EMBL/GenBank/DDBJ whole genome shotgun (WGS) entry which is preliminary data.</text>
</comment>
<gene>
    <name evidence="1" type="ORF">F53441_7833</name>
</gene>
<name>A0A8H4NRR8_9HYPO</name>